<name>A0A2D2B1H9_9CAUL</name>
<dbReference type="EMBL" id="CP024201">
    <property type="protein sequence ID" value="ATQ44124.1"/>
    <property type="molecule type" value="Genomic_DNA"/>
</dbReference>
<protein>
    <submittedName>
        <fullName evidence="3">Sulfotransferase</fullName>
    </submittedName>
</protein>
<dbReference type="Proteomes" id="UP000228945">
    <property type="component" value="Chromosome"/>
</dbReference>
<dbReference type="OrthoDB" id="9800698at2"/>
<sequence>MQPSEACEGLWPLGAGDDPGEEGGSVARAPGTCVIAPHPLVLEARSALQAGDARRASAAAAKRLQAAPADVDALEIRFLVARQIGTPAEAETILRLILDQAPELAWAHHDLAQLLAGDGRRHDALAAAETAARLDPGNPQTHLTLGALLSEAGGLAPGEHHLRQALVHAGEHPAILAPLALNLLTQGQLDEAEPLYEKLERLGALDVPALAHWAKLREARGDLDGAHRLLDRAEAGGGDVRLGRAVVLARGGRAAEAVALLDAPGPRSLSADAQLERGRLRDRLGRHDEAWADYVSAKARLSQETGRRYEAGAVGDRLSRLQRAFAHPAMPVSTVREERPLPVFILGFPRSGTTLVEQVLSSHSQVRAGGELPFLAELEDVDLGDLTTAAVHLRDHYLTRAEAYGLRRPGARWFTDKMPLNDIWLPLLRLAFPDSPIIRVRRHPLDVAVSMLSHHLTHGFDCGYRIEDIFAHMRAMQTLSEAYDAAAGAPFTLRYEAFVADQEALTRQMLALLDLPLEPACLTFHESRRYAPTPSYAQVTEPLNDRSVGRWRRHADRLAPFLPALAELLEAQGYAG</sequence>
<reference evidence="3 4" key="1">
    <citation type="submission" date="2017-10" db="EMBL/GenBank/DDBJ databases">
        <title>Genome sequence of Caulobacter mirabilis FWC38.</title>
        <authorList>
            <person name="Fiebig A."/>
            <person name="Crosson S."/>
        </authorList>
    </citation>
    <scope>NUCLEOTIDE SEQUENCE [LARGE SCALE GENOMIC DNA]</scope>
    <source>
        <strain evidence="3 4">FWC 38</strain>
    </source>
</reference>
<dbReference type="InterPro" id="IPR027417">
    <property type="entry name" value="P-loop_NTPase"/>
</dbReference>
<dbReference type="InterPro" id="IPR011990">
    <property type="entry name" value="TPR-like_helical_dom_sf"/>
</dbReference>
<accession>A0A2D2B1H9</accession>
<proteinExistence type="predicted"/>
<dbReference type="InterPro" id="IPR026634">
    <property type="entry name" value="TPST-like"/>
</dbReference>
<dbReference type="InterPro" id="IPR019734">
    <property type="entry name" value="TPR_rpt"/>
</dbReference>
<dbReference type="Gene3D" id="3.40.50.300">
    <property type="entry name" value="P-loop containing nucleotide triphosphate hydrolases"/>
    <property type="match status" value="1"/>
</dbReference>
<feature type="region of interest" description="Disordered" evidence="2">
    <location>
        <begin position="1"/>
        <end position="25"/>
    </location>
</feature>
<dbReference type="AlphaFoldDB" id="A0A2D2B1H9"/>
<evidence type="ECO:0000313" key="3">
    <source>
        <dbReference type="EMBL" id="ATQ44124.1"/>
    </source>
</evidence>
<keyword evidence="1 3" id="KW-0808">Transferase</keyword>
<dbReference type="SUPFAM" id="SSF48452">
    <property type="entry name" value="TPR-like"/>
    <property type="match status" value="1"/>
</dbReference>
<keyword evidence="4" id="KW-1185">Reference proteome</keyword>
<dbReference type="PANTHER" id="PTHR12788:SF10">
    <property type="entry name" value="PROTEIN-TYROSINE SULFOTRANSFERASE"/>
    <property type="match status" value="1"/>
</dbReference>
<evidence type="ECO:0000256" key="2">
    <source>
        <dbReference type="SAM" id="MobiDB-lite"/>
    </source>
</evidence>
<dbReference type="PANTHER" id="PTHR12788">
    <property type="entry name" value="PROTEIN-TYROSINE SULFOTRANSFERASE 2"/>
    <property type="match status" value="1"/>
</dbReference>
<dbReference type="Pfam" id="PF13469">
    <property type="entry name" value="Sulfotransfer_3"/>
    <property type="match status" value="1"/>
</dbReference>
<dbReference type="Gene3D" id="1.25.40.10">
    <property type="entry name" value="Tetratricopeptide repeat domain"/>
    <property type="match status" value="1"/>
</dbReference>
<dbReference type="KEGG" id="cmb:CSW64_17885"/>
<evidence type="ECO:0000313" key="4">
    <source>
        <dbReference type="Proteomes" id="UP000228945"/>
    </source>
</evidence>
<dbReference type="SMART" id="SM00028">
    <property type="entry name" value="TPR"/>
    <property type="match status" value="3"/>
</dbReference>
<dbReference type="GO" id="GO:0008476">
    <property type="term" value="F:protein-tyrosine sulfotransferase activity"/>
    <property type="evidence" value="ECO:0007669"/>
    <property type="project" value="InterPro"/>
</dbReference>
<gene>
    <name evidence="3" type="ORF">CSW64_17885</name>
</gene>
<dbReference type="SUPFAM" id="SSF52540">
    <property type="entry name" value="P-loop containing nucleoside triphosphate hydrolases"/>
    <property type="match status" value="1"/>
</dbReference>
<evidence type="ECO:0000256" key="1">
    <source>
        <dbReference type="ARBA" id="ARBA00022679"/>
    </source>
</evidence>
<organism evidence="3 4">
    <name type="scientific">Caulobacter mirabilis</name>
    <dbReference type="NCBI Taxonomy" id="69666"/>
    <lineage>
        <taxon>Bacteria</taxon>
        <taxon>Pseudomonadati</taxon>
        <taxon>Pseudomonadota</taxon>
        <taxon>Alphaproteobacteria</taxon>
        <taxon>Caulobacterales</taxon>
        <taxon>Caulobacteraceae</taxon>
        <taxon>Caulobacter</taxon>
    </lineage>
</organism>